<dbReference type="GO" id="GO:0003677">
    <property type="term" value="F:DNA binding"/>
    <property type="evidence" value="ECO:0007669"/>
    <property type="project" value="UniProtKB-UniRule"/>
</dbReference>
<name>A0A9J6H7A0_HAELO</name>
<dbReference type="Pfam" id="PF05485">
    <property type="entry name" value="THAP"/>
    <property type="match status" value="1"/>
</dbReference>
<feature type="domain" description="THAP-type" evidence="6">
    <location>
        <begin position="49"/>
        <end position="129"/>
    </location>
</feature>
<evidence type="ECO:0000256" key="4">
    <source>
        <dbReference type="ARBA" id="ARBA00023125"/>
    </source>
</evidence>
<comment type="caution">
    <text evidence="7">The sequence shown here is derived from an EMBL/GenBank/DDBJ whole genome shotgun (WGS) entry which is preliminary data.</text>
</comment>
<sequence length="129" mass="14278">MQSRTHTGLILAASASASGNVDTSSNFRALLLVVGWSLLNGTTQEFAAVPSKCLGAAVHRTVGQTIPTDRERACTGFRRTPQQNAAWTKAVRRENFVPTKYTVVCEHHFHESDFVDSASYNRQHDWESN</sequence>
<keyword evidence="2 5" id="KW-0863">Zinc-finger</keyword>
<dbReference type="PROSITE" id="PS50950">
    <property type="entry name" value="ZF_THAP"/>
    <property type="match status" value="1"/>
</dbReference>
<dbReference type="SUPFAM" id="SSF57716">
    <property type="entry name" value="Glucocorticoid receptor-like (DNA-binding domain)"/>
    <property type="match status" value="1"/>
</dbReference>
<evidence type="ECO:0000256" key="5">
    <source>
        <dbReference type="PROSITE-ProRule" id="PRU00309"/>
    </source>
</evidence>
<evidence type="ECO:0000256" key="1">
    <source>
        <dbReference type="ARBA" id="ARBA00022723"/>
    </source>
</evidence>
<evidence type="ECO:0000259" key="6">
    <source>
        <dbReference type="PROSITE" id="PS50950"/>
    </source>
</evidence>
<dbReference type="OrthoDB" id="6423454at2759"/>
<gene>
    <name evidence="7" type="ORF">HPB48_023990</name>
</gene>
<evidence type="ECO:0000256" key="3">
    <source>
        <dbReference type="ARBA" id="ARBA00022833"/>
    </source>
</evidence>
<keyword evidence="4 5" id="KW-0238">DNA-binding</keyword>
<reference evidence="7 8" key="1">
    <citation type="journal article" date="2020" name="Cell">
        <title>Large-Scale Comparative Analyses of Tick Genomes Elucidate Their Genetic Diversity and Vector Capacities.</title>
        <authorList>
            <consortium name="Tick Genome and Microbiome Consortium (TIGMIC)"/>
            <person name="Jia N."/>
            <person name="Wang J."/>
            <person name="Shi W."/>
            <person name="Du L."/>
            <person name="Sun Y."/>
            <person name="Zhan W."/>
            <person name="Jiang J.F."/>
            <person name="Wang Q."/>
            <person name="Zhang B."/>
            <person name="Ji P."/>
            <person name="Bell-Sakyi L."/>
            <person name="Cui X.M."/>
            <person name="Yuan T.T."/>
            <person name="Jiang B.G."/>
            <person name="Yang W.F."/>
            <person name="Lam T.T."/>
            <person name="Chang Q.C."/>
            <person name="Ding S.J."/>
            <person name="Wang X.J."/>
            <person name="Zhu J.G."/>
            <person name="Ruan X.D."/>
            <person name="Zhao L."/>
            <person name="Wei J.T."/>
            <person name="Ye R.Z."/>
            <person name="Que T.C."/>
            <person name="Du C.H."/>
            <person name="Zhou Y.H."/>
            <person name="Cheng J.X."/>
            <person name="Dai P.F."/>
            <person name="Guo W.B."/>
            <person name="Han X.H."/>
            <person name="Huang E.J."/>
            <person name="Li L.F."/>
            <person name="Wei W."/>
            <person name="Gao Y.C."/>
            <person name="Liu J.Z."/>
            <person name="Shao H.Z."/>
            <person name="Wang X."/>
            <person name="Wang C.C."/>
            <person name="Yang T.C."/>
            <person name="Huo Q.B."/>
            <person name="Li W."/>
            <person name="Chen H.Y."/>
            <person name="Chen S.E."/>
            <person name="Zhou L.G."/>
            <person name="Ni X.B."/>
            <person name="Tian J.H."/>
            <person name="Sheng Y."/>
            <person name="Liu T."/>
            <person name="Pan Y.S."/>
            <person name="Xia L.Y."/>
            <person name="Li J."/>
            <person name="Zhao F."/>
            <person name="Cao W.C."/>
        </authorList>
    </citation>
    <scope>NUCLEOTIDE SEQUENCE [LARGE SCALE GENOMIC DNA]</scope>
    <source>
        <strain evidence="7">HaeL-2018</strain>
    </source>
</reference>
<evidence type="ECO:0000256" key="2">
    <source>
        <dbReference type="ARBA" id="ARBA00022771"/>
    </source>
</evidence>
<dbReference type="InterPro" id="IPR006612">
    <property type="entry name" value="THAP_Znf"/>
</dbReference>
<protein>
    <recommendedName>
        <fullName evidence="6">THAP-type domain-containing protein</fullName>
    </recommendedName>
</protein>
<dbReference type="Proteomes" id="UP000821853">
    <property type="component" value="Unassembled WGS sequence"/>
</dbReference>
<keyword evidence="1" id="KW-0479">Metal-binding</keyword>
<dbReference type="AlphaFoldDB" id="A0A9J6H7A0"/>
<evidence type="ECO:0000313" key="7">
    <source>
        <dbReference type="EMBL" id="KAH9383164.1"/>
    </source>
</evidence>
<proteinExistence type="predicted"/>
<accession>A0A9J6H7A0</accession>
<organism evidence="7 8">
    <name type="scientific">Haemaphysalis longicornis</name>
    <name type="common">Bush tick</name>
    <dbReference type="NCBI Taxonomy" id="44386"/>
    <lineage>
        <taxon>Eukaryota</taxon>
        <taxon>Metazoa</taxon>
        <taxon>Ecdysozoa</taxon>
        <taxon>Arthropoda</taxon>
        <taxon>Chelicerata</taxon>
        <taxon>Arachnida</taxon>
        <taxon>Acari</taxon>
        <taxon>Parasitiformes</taxon>
        <taxon>Ixodida</taxon>
        <taxon>Ixodoidea</taxon>
        <taxon>Ixodidae</taxon>
        <taxon>Haemaphysalinae</taxon>
        <taxon>Haemaphysalis</taxon>
    </lineage>
</organism>
<evidence type="ECO:0000313" key="8">
    <source>
        <dbReference type="Proteomes" id="UP000821853"/>
    </source>
</evidence>
<keyword evidence="8" id="KW-1185">Reference proteome</keyword>
<dbReference type="GO" id="GO:0008270">
    <property type="term" value="F:zinc ion binding"/>
    <property type="evidence" value="ECO:0007669"/>
    <property type="project" value="UniProtKB-KW"/>
</dbReference>
<dbReference type="VEuPathDB" id="VectorBase:HLOH_058101"/>
<dbReference type="EMBL" id="JABSTR010000988">
    <property type="protein sequence ID" value="KAH9383164.1"/>
    <property type="molecule type" value="Genomic_DNA"/>
</dbReference>
<keyword evidence="3" id="KW-0862">Zinc</keyword>